<name>A0A1H1C5J1_9ACTN</name>
<evidence type="ECO:0000256" key="1">
    <source>
        <dbReference type="SAM" id="Phobius"/>
    </source>
</evidence>
<protein>
    <recommendedName>
        <fullName evidence="4">DUF3180 domain-containing protein</fullName>
    </recommendedName>
</protein>
<feature type="transmembrane region" description="Helical" evidence="1">
    <location>
        <begin position="34"/>
        <end position="54"/>
    </location>
</feature>
<dbReference type="OrthoDB" id="3825558at2"/>
<keyword evidence="1" id="KW-0472">Membrane</keyword>
<organism evidence="2 3">
    <name type="scientific">Thermostaphylospora chromogena</name>
    <dbReference type="NCBI Taxonomy" id="35622"/>
    <lineage>
        <taxon>Bacteria</taxon>
        <taxon>Bacillati</taxon>
        <taxon>Actinomycetota</taxon>
        <taxon>Actinomycetes</taxon>
        <taxon>Streptosporangiales</taxon>
        <taxon>Thermomonosporaceae</taxon>
        <taxon>Thermostaphylospora</taxon>
    </lineage>
</organism>
<dbReference type="Pfam" id="PF11377">
    <property type="entry name" value="DUF3180"/>
    <property type="match status" value="1"/>
</dbReference>
<proteinExistence type="predicted"/>
<dbReference type="EMBL" id="FNKK01000002">
    <property type="protein sequence ID" value="SDQ59455.1"/>
    <property type="molecule type" value="Genomic_DNA"/>
</dbReference>
<evidence type="ECO:0008006" key="4">
    <source>
        <dbReference type="Google" id="ProtNLM"/>
    </source>
</evidence>
<feature type="transmembrane region" description="Helical" evidence="1">
    <location>
        <begin position="7"/>
        <end position="28"/>
    </location>
</feature>
<evidence type="ECO:0000313" key="2">
    <source>
        <dbReference type="EMBL" id="SDQ59455.1"/>
    </source>
</evidence>
<reference evidence="2 3" key="1">
    <citation type="submission" date="2016-10" db="EMBL/GenBank/DDBJ databases">
        <authorList>
            <person name="de Groot N.N."/>
        </authorList>
    </citation>
    <scope>NUCLEOTIDE SEQUENCE [LARGE SCALE GENOMIC DNA]</scope>
    <source>
        <strain evidence="2 3">DSM 43794</strain>
    </source>
</reference>
<gene>
    <name evidence="2" type="ORF">SAMN04489764_1306</name>
</gene>
<accession>A0A1H1C5J1</accession>
<dbReference type="Proteomes" id="UP000217103">
    <property type="component" value="Unassembled WGS sequence"/>
</dbReference>
<dbReference type="AlphaFoldDB" id="A0A1H1C5J1"/>
<keyword evidence="1" id="KW-1133">Transmembrane helix</keyword>
<feature type="transmembrane region" description="Helical" evidence="1">
    <location>
        <begin position="115"/>
        <end position="135"/>
    </location>
</feature>
<evidence type="ECO:0000313" key="3">
    <source>
        <dbReference type="Proteomes" id="UP000217103"/>
    </source>
</evidence>
<dbReference type="InterPro" id="IPR021517">
    <property type="entry name" value="DUF3180"/>
</dbReference>
<keyword evidence="1" id="KW-0812">Transmembrane</keyword>
<dbReference type="STRING" id="35622.SAMN04489764_1306"/>
<dbReference type="RefSeq" id="WP_093258219.1">
    <property type="nucleotide sequence ID" value="NZ_FNKK01000002.1"/>
</dbReference>
<feature type="transmembrane region" description="Helical" evidence="1">
    <location>
        <begin position="86"/>
        <end position="103"/>
    </location>
</feature>
<keyword evidence="3" id="KW-1185">Reference proteome</keyword>
<sequence length="155" mass="16783">MRPTRPAVLVAIVVVVTALTWIVIRPVYSSLPAVPWTAIPTLLMLALAEGYTGWMTRARIHRRPGTRPVEPLSVARLAALAKASSYTGAVFAGIFGGFVVYVSDRLEQETPLRDFFIAGGSFLSCVVLIAAALYLEFCCRIPEDRDEDDGSTPAA</sequence>